<proteinExistence type="predicted"/>
<reference evidence="2" key="1">
    <citation type="journal article" date="2018" name="BMC Genomics">
        <title>Genomic insights into host adaptation between the wheat stripe rust pathogen (Puccinia striiformis f. sp. tritici) and the barley stripe rust pathogen (Puccinia striiformis f. sp. hordei).</title>
        <authorList>
            <person name="Xia C."/>
            <person name="Wang M."/>
            <person name="Yin C."/>
            <person name="Cornejo O.E."/>
            <person name="Hulbert S.H."/>
            <person name="Chen X."/>
        </authorList>
    </citation>
    <scope>NUCLEOTIDE SEQUENCE [LARGE SCALE GENOMIC DNA]</scope>
    <source>
        <strain evidence="2">93-210</strain>
    </source>
</reference>
<protein>
    <submittedName>
        <fullName evidence="1">Uncharacterized protein</fullName>
    </submittedName>
</protein>
<gene>
    <name evidence="1" type="ORF">MJO28_013289</name>
</gene>
<evidence type="ECO:0000313" key="2">
    <source>
        <dbReference type="Proteomes" id="UP001060170"/>
    </source>
</evidence>
<sequence>MRSSICFVLCTLLLIQSVCSIFVCNDGSKPQEKQGICLRRIDTKLDPKNKDLPSLDKKDDRRDIGISRPLDLLQIADRQCPGNARGLLPKRTSIPSVTLGTRNGMGRKNKTNLEHAALTLHLVHNSCSVLSSIAFTFLRFHQKRFYGPTSAGKICGEALLSFKNLEQDSIPACKAIFDSLSVNKPFFFQRRTNLRTRCGTRVPPLISEHFPCPFDDRPSEIASFNNHTVSGRLSISYLEHREVPSLHRLERV</sequence>
<keyword evidence="2" id="KW-1185">Reference proteome</keyword>
<dbReference type="EMBL" id="CM045877">
    <property type="protein sequence ID" value="KAI7941004.1"/>
    <property type="molecule type" value="Genomic_DNA"/>
</dbReference>
<reference evidence="1 2" key="3">
    <citation type="journal article" date="2022" name="Microbiol. Spectr.">
        <title>Folding features and dynamics of 3D genome architecture in plant fungal pathogens.</title>
        <authorList>
            <person name="Xia C."/>
        </authorList>
    </citation>
    <scope>NUCLEOTIDE SEQUENCE [LARGE SCALE GENOMIC DNA]</scope>
    <source>
        <strain evidence="1 2">93-210</strain>
    </source>
</reference>
<name>A0ACC0DY66_9BASI</name>
<reference evidence="2" key="2">
    <citation type="journal article" date="2018" name="Mol. Plant Microbe Interact.">
        <title>Genome sequence resources for the wheat stripe rust pathogen (Puccinia striiformis f. sp. tritici) and the barley stripe rust pathogen (Puccinia striiformis f. sp. hordei).</title>
        <authorList>
            <person name="Xia C."/>
            <person name="Wang M."/>
            <person name="Yin C."/>
            <person name="Cornejo O.E."/>
            <person name="Hulbert S.H."/>
            <person name="Chen X."/>
        </authorList>
    </citation>
    <scope>NUCLEOTIDE SEQUENCE [LARGE SCALE GENOMIC DNA]</scope>
    <source>
        <strain evidence="2">93-210</strain>
    </source>
</reference>
<evidence type="ECO:0000313" key="1">
    <source>
        <dbReference type="EMBL" id="KAI7941004.1"/>
    </source>
</evidence>
<comment type="caution">
    <text evidence="1">The sequence shown here is derived from an EMBL/GenBank/DDBJ whole genome shotgun (WGS) entry which is preliminary data.</text>
</comment>
<dbReference type="Proteomes" id="UP001060170">
    <property type="component" value="Chromosome 13"/>
</dbReference>
<organism evidence="1 2">
    <name type="scientific">Puccinia striiformis f. sp. tritici</name>
    <dbReference type="NCBI Taxonomy" id="168172"/>
    <lineage>
        <taxon>Eukaryota</taxon>
        <taxon>Fungi</taxon>
        <taxon>Dikarya</taxon>
        <taxon>Basidiomycota</taxon>
        <taxon>Pucciniomycotina</taxon>
        <taxon>Pucciniomycetes</taxon>
        <taxon>Pucciniales</taxon>
        <taxon>Pucciniaceae</taxon>
        <taxon>Puccinia</taxon>
    </lineage>
</organism>
<accession>A0ACC0DY66</accession>